<evidence type="ECO:0000256" key="7">
    <source>
        <dbReference type="ARBA" id="ARBA00022679"/>
    </source>
</evidence>
<evidence type="ECO:0000256" key="1">
    <source>
        <dbReference type="ARBA" id="ARBA00004141"/>
    </source>
</evidence>
<dbReference type="InterPro" id="IPR029044">
    <property type="entry name" value="Nucleotide-diphossugar_trans"/>
</dbReference>
<keyword evidence="18" id="KW-1185">Reference proteome</keyword>
<evidence type="ECO:0000256" key="13">
    <source>
        <dbReference type="ARBA" id="ARBA00045097"/>
    </source>
</evidence>
<evidence type="ECO:0000256" key="6">
    <source>
        <dbReference type="ARBA" id="ARBA00022676"/>
    </source>
</evidence>
<evidence type="ECO:0000256" key="5">
    <source>
        <dbReference type="ARBA" id="ARBA00012583"/>
    </source>
</evidence>
<keyword evidence="12 14" id="KW-0472">Membrane</keyword>
<dbReference type="GO" id="GO:0004581">
    <property type="term" value="F:dolichyl-phosphate beta-glucosyltransferase activity"/>
    <property type="evidence" value="ECO:0007669"/>
    <property type="project" value="UniProtKB-EC"/>
</dbReference>
<evidence type="ECO:0000256" key="8">
    <source>
        <dbReference type="ARBA" id="ARBA00022692"/>
    </source>
</evidence>
<keyword evidence="10" id="KW-0735">Signal-anchor</keyword>
<dbReference type="InterPro" id="IPR007267">
    <property type="entry name" value="GtrA_DPMS_TM"/>
</dbReference>
<evidence type="ECO:0000313" key="17">
    <source>
        <dbReference type="EMBL" id="GII95080.1"/>
    </source>
</evidence>
<evidence type="ECO:0000256" key="10">
    <source>
        <dbReference type="ARBA" id="ARBA00022968"/>
    </source>
</evidence>
<dbReference type="InterPro" id="IPR035518">
    <property type="entry name" value="DPG_synthase"/>
</dbReference>
<sequence length="425" mass="47041">MFDSPAELPAETGGGAALTLQRASRVEIVIPVYNEERALAGCIRTLHAYLAATLPYEWNLAVVDNASTDRTCDVARELAAELPGLRVVRLEEKGRGRALRTAWSSSDAEIVAYMDVDLSTGLDAILPMLAPLISDHSDIAIGSRLASGSRTIRGFKREFISRGYNMLVRLVHGVPHTDMQCGFKAARRESIATLLERVEDDGWFFDTELLLLAHHNGLRLYEVPVDWVEDVDSRVAIAGTAWADIKGLVRVARARLNRTADIPVRRRADPAPFHPDARTGNGNRVERIWQVLLFCAVGAVSTVAHGLLYMMLREWWPVMGANLAALILCTLLNTEANRRLTFRRSAGAHKKLQAHLKGLGVFTLYFLFTSLCTLLWQRMNPGAGLVYETLVLLTSALVGTVARFLLMRDWVFAGKRAGRKSGAQR</sequence>
<proteinExistence type="inferred from homology"/>
<dbReference type="InterPro" id="IPR001173">
    <property type="entry name" value="Glyco_trans_2-like"/>
</dbReference>
<accession>A0A919RJN5</accession>
<evidence type="ECO:0000256" key="14">
    <source>
        <dbReference type="SAM" id="Phobius"/>
    </source>
</evidence>
<protein>
    <recommendedName>
        <fullName evidence="5">dolichyl-phosphate beta-glucosyltransferase</fullName>
        <ecNumber evidence="5">2.4.1.117</ecNumber>
    </recommendedName>
</protein>
<evidence type="ECO:0000256" key="4">
    <source>
        <dbReference type="ARBA" id="ARBA00006739"/>
    </source>
</evidence>
<dbReference type="Pfam" id="PF00535">
    <property type="entry name" value="Glycos_transf_2"/>
    <property type="match status" value="1"/>
</dbReference>
<evidence type="ECO:0000256" key="3">
    <source>
        <dbReference type="ARBA" id="ARBA00004922"/>
    </source>
</evidence>
<organism evidence="17 18">
    <name type="scientific">Sinosporangium siamense</name>
    <dbReference type="NCBI Taxonomy" id="1367973"/>
    <lineage>
        <taxon>Bacteria</taxon>
        <taxon>Bacillati</taxon>
        <taxon>Actinomycetota</taxon>
        <taxon>Actinomycetes</taxon>
        <taxon>Streptosporangiales</taxon>
        <taxon>Streptosporangiaceae</taxon>
        <taxon>Sinosporangium</taxon>
    </lineage>
</organism>
<reference evidence="17" key="1">
    <citation type="submission" date="2021-01" db="EMBL/GenBank/DDBJ databases">
        <title>Whole genome shotgun sequence of Sinosporangium siamense NBRC 109515.</title>
        <authorList>
            <person name="Komaki H."/>
            <person name="Tamura T."/>
        </authorList>
    </citation>
    <scope>NUCLEOTIDE SEQUENCE</scope>
    <source>
        <strain evidence="17">NBRC 109515</strain>
    </source>
</reference>
<keyword evidence="9" id="KW-0256">Endoplasmic reticulum</keyword>
<dbReference type="CDD" id="cd04188">
    <property type="entry name" value="DPG_synthase"/>
    <property type="match status" value="1"/>
</dbReference>
<dbReference type="RefSeq" id="WP_204030141.1">
    <property type="nucleotide sequence ID" value="NZ_BOOW01000032.1"/>
</dbReference>
<comment type="subcellular location">
    <subcellularLocation>
        <location evidence="2">Endoplasmic reticulum membrane</location>
        <topology evidence="2">Single-pass membrane protein</topology>
    </subcellularLocation>
    <subcellularLocation>
        <location evidence="1">Membrane</location>
        <topology evidence="1">Multi-pass membrane protein</topology>
    </subcellularLocation>
</comment>
<dbReference type="EMBL" id="BOOW01000032">
    <property type="protein sequence ID" value="GII95080.1"/>
    <property type="molecule type" value="Genomic_DNA"/>
</dbReference>
<feature type="domain" description="GtrA/DPMS transmembrane" evidence="16">
    <location>
        <begin position="294"/>
        <end position="412"/>
    </location>
</feature>
<feature type="transmembrane region" description="Helical" evidence="14">
    <location>
        <begin position="354"/>
        <end position="376"/>
    </location>
</feature>
<feature type="transmembrane region" description="Helical" evidence="14">
    <location>
        <begin position="315"/>
        <end position="333"/>
    </location>
</feature>
<dbReference type="PANTHER" id="PTHR10859:SF91">
    <property type="entry name" value="DOLICHYL-PHOSPHATE BETA-GLUCOSYLTRANSFERASE"/>
    <property type="match status" value="1"/>
</dbReference>
<dbReference type="AlphaFoldDB" id="A0A919RJN5"/>
<evidence type="ECO:0000259" key="15">
    <source>
        <dbReference type="Pfam" id="PF00535"/>
    </source>
</evidence>
<dbReference type="Pfam" id="PF04138">
    <property type="entry name" value="GtrA_DPMS_TM"/>
    <property type="match status" value="1"/>
</dbReference>
<keyword evidence="8 14" id="KW-0812">Transmembrane</keyword>
<comment type="catalytic activity">
    <reaction evidence="13">
        <text>a di-trans,poly-cis-dolichyl phosphate + UDP-alpha-D-glucose = a di-trans,poly-cis-dolichyl beta-D-glucosyl phosphate + UDP</text>
        <dbReference type="Rhea" id="RHEA:15401"/>
        <dbReference type="Rhea" id="RHEA-COMP:19498"/>
        <dbReference type="Rhea" id="RHEA-COMP:19502"/>
        <dbReference type="ChEBI" id="CHEBI:57525"/>
        <dbReference type="ChEBI" id="CHEBI:57683"/>
        <dbReference type="ChEBI" id="CHEBI:58223"/>
        <dbReference type="ChEBI" id="CHEBI:58885"/>
        <dbReference type="EC" id="2.4.1.117"/>
    </reaction>
    <physiologicalReaction direction="left-to-right" evidence="13">
        <dbReference type="Rhea" id="RHEA:15402"/>
    </physiologicalReaction>
</comment>
<evidence type="ECO:0000256" key="11">
    <source>
        <dbReference type="ARBA" id="ARBA00022989"/>
    </source>
</evidence>
<dbReference type="SUPFAM" id="SSF53448">
    <property type="entry name" value="Nucleotide-diphospho-sugar transferases"/>
    <property type="match status" value="1"/>
</dbReference>
<name>A0A919RJN5_9ACTN</name>
<dbReference type="GO" id="GO:0016020">
    <property type="term" value="C:membrane"/>
    <property type="evidence" value="ECO:0007669"/>
    <property type="project" value="UniProtKB-SubCell"/>
</dbReference>
<dbReference type="PANTHER" id="PTHR10859">
    <property type="entry name" value="GLYCOSYL TRANSFERASE"/>
    <property type="match status" value="1"/>
</dbReference>
<gene>
    <name evidence="17" type="ORF">Ssi02_53110</name>
</gene>
<keyword evidence="6" id="KW-0328">Glycosyltransferase</keyword>
<comment type="caution">
    <text evidence="17">The sequence shown here is derived from an EMBL/GenBank/DDBJ whole genome shotgun (WGS) entry which is preliminary data.</text>
</comment>
<evidence type="ECO:0000256" key="9">
    <source>
        <dbReference type="ARBA" id="ARBA00022824"/>
    </source>
</evidence>
<feature type="transmembrane region" description="Helical" evidence="14">
    <location>
        <begin position="382"/>
        <end position="406"/>
    </location>
</feature>
<dbReference type="Gene3D" id="3.90.550.10">
    <property type="entry name" value="Spore Coat Polysaccharide Biosynthesis Protein SpsA, Chain A"/>
    <property type="match status" value="1"/>
</dbReference>
<evidence type="ECO:0000259" key="16">
    <source>
        <dbReference type="Pfam" id="PF04138"/>
    </source>
</evidence>
<dbReference type="Proteomes" id="UP000606172">
    <property type="component" value="Unassembled WGS sequence"/>
</dbReference>
<comment type="pathway">
    <text evidence="3">Protein modification; protein glycosylation.</text>
</comment>
<comment type="similarity">
    <text evidence="4">Belongs to the glycosyltransferase 2 family.</text>
</comment>
<dbReference type="GO" id="GO:0006487">
    <property type="term" value="P:protein N-linked glycosylation"/>
    <property type="evidence" value="ECO:0007669"/>
    <property type="project" value="TreeGrafter"/>
</dbReference>
<dbReference type="EC" id="2.4.1.117" evidence="5"/>
<feature type="transmembrane region" description="Helical" evidence="14">
    <location>
        <begin position="288"/>
        <end position="309"/>
    </location>
</feature>
<keyword evidence="11 14" id="KW-1133">Transmembrane helix</keyword>
<feature type="domain" description="Glycosyltransferase 2-like" evidence="15">
    <location>
        <begin position="28"/>
        <end position="193"/>
    </location>
</feature>
<evidence type="ECO:0000256" key="2">
    <source>
        <dbReference type="ARBA" id="ARBA00004389"/>
    </source>
</evidence>
<evidence type="ECO:0000256" key="12">
    <source>
        <dbReference type="ARBA" id="ARBA00023136"/>
    </source>
</evidence>
<evidence type="ECO:0000313" key="18">
    <source>
        <dbReference type="Proteomes" id="UP000606172"/>
    </source>
</evidence>
<keyword evidence="7" id="KW-0808">Transferase</keyword>
<dbReference type="GO" id="GO:0000271">
    <property type="term" value="P:polysaccharide biosynthetic process"/>
    <property type="evidence" value="ECO:0007669"/>
    <property type="project" value="InterPro"/>
</dbReference>